<dbReference type="Proteomes" id="UP000867745">
    <property type="component" value="Unassembled WGS sequence"/>
</dbReference>
<evidence type="ECO:0000256" key="2">
    <source>
        <dbReference type="ARBA" id="ARBA00022801"/>
    </source>
</evidence>
<reference evidence="3" key="2">
    <citation type="submission" date="2020-11" db="EMBL/GenBank/DDBJ databases">
        <authorList>
            <consortium name="NCBI Pathogen Detection Project"/>
        </authorList>
    </citation>
    <scope>NUCLEOTIDE SEQUENCE</scope>
    <source>
        <strain evidence="3">RS189</strain>
    </source>
</reference>
<accession>A0AA37ZDF3</accession>
<dbReference type="EMBL" id="DACUGV010000006">
    <property type="protein sequence ID" value="HAT7594040.1"/>
    <property type="molecule type" value="Genomic_DNA"/>
</dbReference>
<protein>
    <submittedName>
        <fullName evidence="3">Ribonuclease</fullName>
    </submittedName>
</protein>
<evidence type="ECO:0000313" key="4">
    <source>
        <dbReference type="Proteomes" id="UP000867745"/>
    </source>
</evidence>
<dbReference type="Pfam" id="PF00545">
    <property type="entry name" value="Ribonuclease"/>
    <property type="match status" value="1"/>
</dbReference>
<dbReference type="GO" id="GO:0003723">
    <property type="term" value="F:RNA binding"/>
    <property type="evidence" value="ECO:0007669"/>
    <property type="project" value="InterPro"/>
</dbReference>
<dbReference type="SUPFAM" id="SSF53933">
    <property type="entry name" value="Microbial ribonucleases"/>
    <property type="match status" value="1"/>
</dbReference>
<dbReference type="InterPro" id="IPR000026">
    <property type="entry name" value="N1-like"/>
</dbReference>
<keyword evidence="2" id="KW-0378">Hydrolase</keyword>
<sequence length="148" mass="16336">MDCFLHQASFVTGNWCYDRHRSVRLVICFDLAIDQIAQSGLSSLKVIYYSAQLFSNYVTKAQAAGWSKGKALGNYVPGGQIGGDIFANSTGIVPDAPGRIWYEADIGLNSQMSRAKQPGTRLLYSSDGLTYITSDHYDTAQELGRWHC</sequence>
<gene>
    <name evidence="3" type="ORF">JAW44_003828</name>
</gene>
<dbReference type="GO" id="GO:0016787">
    <property type="term" value="F:hydrolase activity"/>
    <property type="evidence" value="ECO:0007669"/>
    <property type="project" value="UniProtKB-KW"/>
</dbReference>
<evidence type="ECO:0000256" key="1">
    <source>
        <dbReference type="ARBA" id="ARBA00022722"/>
    </source>
</evidence>
<proteinExistence type="predicted"/>
<dbReference type="AlphaFoldDB" id="A0AA37ZDF3"/>
<dbReference type="Gene3D" id="3.40.20.20">
    <property type="match status" value="2"/>
</dbReference>
<dbReference type="InterPro" id="IPR053753">
    <property type="entry name" value="RNase_N1/T1-like_sf"/>
</dbReference>
<name>A0AA37ZDF3_9ENTR</name>
<evidence type="ECO:0000313" key="3">
    <source>
        <dbReference type="EMBL" id="HAT7594040.1"/>
    </source>
</evidence>
<keyword evidence="1" id="KW-0540">Nuclease</keyword>
<comment type="caution">
    <text evidence="3">The sequence shown here is derived from an EMBL/GenBank/DDBJ whole genome shotgun (WGS) entry which is preliminary data.</text>
</comment>
<dbReference type="InterPro" id="IPR016191">
    <property type="entry name" value="Ribonuclease/ribotoxin"/>
</dbReference>
<dbReference type="GO" id="GO:0004521">
    <property type="term" value="F:RNA endonuclease activity"/>
    <property type="evidence" value="ECO:0007669"/>
    <property type="project" value="InterPro"/>
</dbReference>
<reference evidence="3" key="1">
    <citation type="journal article" date="2018" name="Genome Biol.">
        <title>SKESA: strategic k-mer extension for scrupulous assemblies.</title>
        <authorList>
            <person name="Souvorov A."/>
            <person name="Agarwala R."/>
            <person name="Lipman D.J."/>
        </authorList>
    </citation>
    <scope>NUCLEOTIDE SEQUENCE</scope>
    <source>
        <strain evidence="3">RS189</strain>
    </source>
</reference>
<organism evidence="3 4">
    <name type="scientific">Citrobacter werkmanii</name>
    <dbReference type="NCBI Taxonomy" id="67827"/>
    <lineage>
        <taxon>Bacteria</taxon>
        <taxon>Pseudomonadati</taxon>
        <taxon>Pseudomonadota</taxon>
        <taxon>Gammaproteobacteria</taxon>
        <taxon>Enterobacterales</taxon>
        <taxon>Enterobacteriaceae</taxon>
        <taxon>Citrobacter</taxon>
        <taxon>Citrobacter freundii complex</taxon>
    </lineage>
</organism>